<evidence type="ECO:0000256" key="9">
    <source>
        <dbReference type="ARBA" id="ARBA00022840"/>
    </source>
</evidence>
<keyword evidence="7" id="KW-0547">Nucleotide-binding</keyword>
<dbReference type="Proteomes" id="UP000292958">
    <property type="component" value="Unassembled WGS sequence"/>
</dbReference>
<keyword evidence="8 14" id="KW-0418">Kinase</keyword>
<keyword evidence="12" id="KW-0472">Membrane</keyword>
<keyword evidence="5" id="KW-0808">Transferase</keyword>
<evidence type="ECO:0000256" key="1">
    <source>
        <dbReference type="ARBA" id="ARBA00000085"/>
    </source>
</evidence>
<dbReference type="InterPro" id="IPR036890">
    <property type="entry name" value="HATPase_C_sf"/>
</dbReference>
<dbReference type="Pfam" id="PF00512">
    <property type="entry name" value="HisKA"/>
    <property type="match status" value="1"/>
</dbReference>
<keyword evidence="6" id="KW-0812">Transmembrane</keyword>
<dbReference type="PANTHER" id="PTHR45569">
    <property type="entry name" value="SENSOR PROTEIN KDPD"/>
    <property type="match status" value="1"/>
</dbReference>
<dbReference type="Gene3D" id="3.30.565.10">
    <property type="entry name" value="Histidine kinase-like ATPase, C-terminal domain"/>
    <property type="match status" value="1"/>
</dbReference>
<evidence type="ECO:0000256" key="11">
    <source>
        <dbReference type="ARBA" id="ARBA00023012"/>
    </source>
</evidence>
<dbReference type="InterPro" id="IPR038318">
    <property type="entry name" value="KdpD_sf"/>
</dbReference>
<dbReference type="SMART" id="SM00387">
    <property type="entry name" value="HATPase_c"/>
    <property type="match status" value="1"/>
</dbReference>
<keyword evidence="15" id="KW-1185">Reference proteome</keyword>
<evidence type="ECO:0000256" key="2">
    <source>
        <dbReference type="ARBA" id="ARBA00004141"/>
    </source>
</evidence>
<evidence type="ECO:0000256" key="7">
    <source>
        <dbReference type="ARBA" id="ARBA00022741"/>
    </source>
</evidence>
<comment type="caution">
    <text evidence="14">The sequence shown here is derived from an EMBL/GenBank/DDBJ whole genome shotgun (WGS) entry which is preliminary data.</text>
</comment>
<evidence type="ECO:0000313" key="14">
    <source>
        <dbReference type="EMBL" id="RZU43086.1"/>
    </source>
</evidence>
<dbReference type="InterPro" id="IPR004358">
    <property type="entry name" value="Sig_transdc_His_kin-like_C"/>
</dbReference>
<keyword evidence="9" id="KW-0067">ATP-binding</keyword>
<evidence type="ECO:0000256" key="3">
    <source>
        <dbReference type="ARBA" id="ARBA00012438"/>
    </source>
</evidence>
<keyword evidence="4" id="KW-0597">Phosphoprotein</keyword>
<dbReference type="GO" id="GO:0005886">
    <property type="term" value="C:plasma membrane"/>
    <property type="evidence" value="ECO:0007669"/>
    <property type="project" value="TreeGrafter"/>
</dbReference>
<dbReference type="InterPro" id="IPR003594">
    <property type="entry name" value="HATPase_dom"/>
</dbReference>
<feature type="domain" description="Histidine kinase" evidence="13">
    <location>
        <begin position="251"/>
        <end position="465"/>
    </location>
</feature>
<name>A0A4V2G511_9BACT</name>
<sequence>MALGIAAALLITWVASQFHFNLSAATSVHLFLVTAIALRWGFLEASIVSLLSVACLDYFFTQPLFKFYMTDSHDWIALVTFESVALLVSRLSNQVSRHARESEMHRSHLQKLYELSQNVLLLDRQKPVDQQLASLIQTTLQVKGVALWNAYDLHLCRSGTCEVTDDEVRSTRFTEHNEDDPLTATSRRVLRSGTRSIGSLVICGHSLDDASINATASLTAVAIERARSFSAESSAEAARQSEQLRSAVLDGLAHAFKTPLTTIRSSSSGLLEMDTLSGTEKRLVSLIDQHADQLNELTTRLLRTARIDNADLKLKREQIDLAQFIQNSIEASSQELGAHPVYLQPKMQRGTVWADRQLLEMALFQVLDNAAKYGSPGSSITIGVQEEQAETLISIRNEGSFIPPDEREKIFKRFYRSPGSDRRASGTGIGLSVVKRITEAHQGRVWVNSGEHTGTTFFLTLPRTAKEK</sequence>
<comment type="catalytic activity">
    <reaction evidence="1">
        <text>ATP + protein L-histidine = ADP + protein N-phospho-L-histidine.</text>
        <dbReference type="EC" id="2.7.13.3"/>
    </reaction>
</comment>
<dbReference type="InterPro" id="IPR005467">
    <property type="entry name" value="His_kinase_dom"/>
</dbReference>
<dbReference type="SUPFAM" id="SSF55874">
    <property type="entry name" value="ATPase domain of HSP90 chaperone/DNA topoisomerase II/histidine kinase"/>
    <property type="match status" value="1"/>
</dbReference>
<dbReference type="PROSITE" id="PS50109">
    <property type="entry name" value="HIS_KIN"/>
    <property type="match status" value="1"/>
</dbReference>
<dbReference type="GO" id="GO:0005524">
    <property type="term" value="F:ATP binding"/>
    <property type="evidence" value="ECO:0007669"/>
    <property type="project" value="UniProtKB-KW"/>
</dbReference>
<gene>
    <name evidence="14" type="ORF">BDD14_4707</name>
</gene>
<dbReference type="InterPro" id="IPR025201">
    <property type="entry name" value="KdpD_TM"/>
</dbReference>
<dbReference type="PANTHER" id="PTHR45569:SF1">
    <property type="entry name" value="SENSOR PROTEIN KDPD"/>
    <property type="match status" value="1"/>
</dbReference>
<comment type="subcellular location">
    <subcellularLocation>
        <location evidence="2">Membrane</location>
        <topology evidence="2">Multi-pass membrane protein</topology>
    </subcellularLocation>
</comment>
<protein>
    <recommendedName>
        <fullName evidence="3">histidine kinase</fullName>
        <ecNumber evidence="3">2.7.13.3</ecNumber>
    </recommendedName>
</protein>
<organism evidence="14 15">
    <name type="scientific">Edaphobacter modestus</name>
    <dbReference type="NCBI Taxonomy" id="388466"/>
    <lineage>
        <taxon>Bacteria</taxon>
        <taxon>Pseudomonadati</taxon>
        <taxon>Acidobacteriota</taxon>
        <taxon>Terriglobia</taxon>
        <taxon>Terriglobales</taxon>
        <taxon>Acidobacteriaceae</taxon>
        <taxon>Edaphobacter</taxon>
    </lineage>
</organism>
<dbReference type="EC" id="2.7.13.3" evidence="3"/>
<dbReference type="InterPro" id="IPR003661">
    <property type="entry name" value="HisK_dim/P_dom"/>
</dbReference>
<evidence type="ECO:0000256" key="8">
    <source>
        <dbReference type="ARBA" id="ARBA00022777"/>
    </source>
</evidence>
<dbReference type="Gene3D" id="1.10.287.130">
    <property type="match status" value="1"/>
</dbReference>
<evidence type="ECO:0000256" key="10">
    <source>
        <dbReference type="ARBA" id="ARBA00022989"/>
    </source>
</evidence>
<dbReference type="AlphaFoldDB" id="A0A4V2G511"/>
<keyword evidence="11" id="KW-0902">Two-component regulatory system</keyword>
<dbReference type="Pfam" id="PF02518">
    <property type="entry name" value="HATPase_c"/>
    <property type="match status" value="1"/>
</dbReference>
<dbReference type="PRINTS" id="PR00344">
    <property type="entry name" value="BCTRLSENSOR"/>
</dbReference>
<dbReference type="SMART" id="SM00388">
    <property type="entry name" value="HisKA"/>
    <property type="match status" value="1"/>
</dbReference>
<evidence type="ECO:0000256" key="12">
    <source>
        <dbReference type="ARBA" id="ARBA00023136"/>
    </source>
</evidence>
<proteinExistence type="predicted"/>
<dbReference type="InterPro" id="IPR052023">
    <property type="entry name" value="Histidine_kinase_KdpD"/>
</dbReference>
<accession>A0A4V2G511</accession>
<dbReference type="GO" id="GO:0000155">
    <property type="term" value="F:phosphorelay sensor kinase activity"/>
    <property type="evidence" value="ECO:0007669"/>
    <property type="project" value="InterPro"/>
</dbReference>
<evidence type="ECO:0000256" key="6">
    <source>
        <dbReference type="ARBA" id="ARBA00022692"/>
    </source>
</evidence>
<dbReference type="FunFam" id="3.30.565.10:FF:000006">
    <property type="entry name" value="Sensor histidine kinase WalK"/>
    <property type="match status" value="1"/>
</dbReference>
<dbReference type="SUPFAM" id="SSF47384">
    <property type="entry name" value="Homodimeric domain of signal transducing histidine kinase"/>
    <property type="match status" value="1"/>
</dbReference>
<evidence type="ECO:0000259" key="13">
    <source>
        <dbReference type="PROSITE" id="PS50109"/>
    </source>
</evidence>
<dbReference type="Gene3D" id="1.20.120.620">
    <property type="entry name" value="Backbone structure of the membrane domain of e. Coli histidine kinase receptor kdpd"/>
    <property type="match status" value="1"/>
</dbReference>
<reference evidence="14 15" key="1">
    <citation type="submission" date="2019-02" db="EMBL/GenBank/DDBJ databases">
        <title>Genomic Encyclopedia of Archaeal and Bacterial Type Strains, Phase II (KMG-II): from individual species to whole genera.</title>
        <authorList>
            <person name="Goeker M."/>
        </authorList>
    </citation>
    <scope>NUCLEOTIDE SEQUENCE [LARGE SCALE GENOMIC DNA]</scope>
    <source>
        <strain evidence="14 15">DSM 18101</strain>
    </source>
</reference>
<evidence type="ECO:0000256" key="4">
    <source>
        <dbReference type="ARBA" id="ARBA00022553"/>
    </source>
</evidence>
<evidence type="ECO:0000256" key="5">
    <source>
        <dbReference type="ARBA" id="ARBA00022679"/>
    </source>
</evidence>
<dbReference type="InterPro" id="IPR036097">
    <property type="entry name" value="HisK_dim/P_sf"/>
</dbReference>
<evidence type="ECO:0000313" key="15">
    <source>
        <dbReference type="Proteomes" id="UP000292958"/>
    </source>
</evidence>
<dbReference type="EMBL" id="SHKW01000001">
    <property type="protein sequence ID" value="RZU43086.1"/>
    <property type="molecule type" value="Genomic_DNA"/>
</dbReference>
<dbReference type="CDD" id="cd00082">
    <property type="entry name" value="HisKA"/>
    <property type="match status" value="1"/>
</dbReference>
<keyword evidence="10" id="KW-1133">Transmembrane helix</keyword>
<dbReference type="Pfam" id="PF13493">
    <property type="entry name" value="DUF4118"/>
    <property type="match status" value="1"/>
</dbReference>